<gene>
    <name evidence="2" type="ORF">FGL01_10620</name>
    <name evidence="3" type="ORF">SAMN05192550_0645</name>
</gene>
<dbReference type="Pfam" id="PF02515">
    <property type="entry name" value="CoA_transf_3"/>
    <property type="match status" value="1"/>
</dbReference>
<sequence length="395" mass="44187">MKQTIQRINYKTVKQKMKPLEDYLIIDFSQFLSGPSASLRLADMGARVIKIEKPGTGDICRTLYTSDLIMNGESSVFHTINRNKESFAIDFKQPEELAKLKKLLAKADVVMHNFRPGVMERIGLSYEEVQKINPNVVYASISGYGSKGAFKDLPGQDLLLQSLTALTWLTGNEGDGPVPMGLSIVDMLAGAHLAQGILAALYRKVTQNVGALIEVSMLESAFDFQFETITTFFNDGGELPVRTKTNNANAYLGAPYGIYQTKNGYMSLAMGSIPVLAELLSCEELKQFPENKFTLRDDIKSVLAAHLQTQDSEYWLNILEPADIWCANVLNYEQLFAQEGFQVLDFVQEVEMTDGYRYKTTRCPIRIDGELFTFGKASPKLGQDNEKIIKEFNLC</sequence>
<dbReference type="InterPro" id="IPR023606">
    <property type="entry name" value="CoA-Trfase_III_dom_1_sf"/>
</dbReference>
<organism evidence="2 5">
    <name type="scientific">Flavobacterium glycines</name>
    <dbReference type="NCBI Taxonomy" id="551990"/>
    <lineage>
        <taxon>Bacteria</taxon>
        <taxon>Pseudomonadati</taxon>
        <taxon>Bacteroidota</taxon>
        <taxon>Flavobacteriia</taxon>
        <taxon>Flavobacteriales</taxon>
        <taxon>Flavobacteriaceae</taxon>
        <taxon>Flavobacterium</taxon>
    </lineage>
</organism>
<dbReference type="EMBL" id="BJVF01000001">
    <property type="protein sequence ID" value="GEL10323.1"/>
    <property type="molecule type" value="Genomic_DNA"/>
</dbReference>
<dbReference type="AlphaFoldDB" id="A0A511CEV7"/>
<dbReference type="InterPro" id="IPR050483">
    <property type="entry name" value="CoA-transferase_III_domain"/>
</dbReference>
<comment type="caution">
    <text evidence="2">The sequence shown here is derived from an EMBL/GenBank/DDBJ whole genome shotgun (WGS) entry which is preliminary data.</text>
</comment>
<reference evidence="2 5" key="2">
    <citation type="submission" date="2019-07" db="EMBL/GenBank/DDBJ databases">
        <title>Whole genome shotgun sequence of Flavobacterium glycines NBRC 105008.</title>
        <authorList>
            <person name="Hosoyama A."/>
            <person name="Uohara A."/>
            <person name="Ohji S."/>
            <person name="Ichikawa N."/>
        </authorList>
    </citation>
    <scope>NUCLEOTIDE SEQUENCE [LARGE SCALE GENOMIC DNA]</scope>
    <source>
        <strain evidence="2 5">NBRC 105008</strain>
    </source>
</reference>
<evidence type="ECO:0000313" key="3">
    <source>
        <dbReference type="EMBL" id="SDI72360.1"/>
    </source>
</evidence>
<evidence type="ECO:0000313" key="2">
    <source>
        <dbReference type="EMBL" id="GEL10323.1"/>
    </source>
</evidence>
<accession>A0A511CEV7</accession>
<protein>
    <submittedName>
        <fullName evidence="2">CoA transferase</fullName>
    </submittedName>
    <submittedName>
        <fullName evidence="3">Crotonobetainyl-CoA:carnitine CoA-transferase CaiB</fullName>
    </submittedName>
</protein>
<keyword evidence="1 2" id="KW-0808">Transferase</keyword>
<reference evidence="3 4" key="1">
    <citation type="submission" date="2016-10" db="EMBL/GenBank/DDBJ databases">
        <authorList>
            <person name="Varghese N."/>
            <person name="Submissions S."/>
        </authorList>
    </citation>
    <scope>NUCLEOTIDE SEQUENCE [LARGE SCALE GENOMIC DNA]</scope>
    <source>
        <strain evidence="3 4">Gm-149</strain>
    </source>
</reference>
<dbReference type="SUPFAM" id="SSF89796">
    <property type="entry name" value="CoA-transferase family III (CaiB/BaiF)"/>
    <property type="match status" value="1"/>
</dbReference>
<proteinExistence type="predicted"/>
<dbReference type="GO" id="GO:0008410">
    <property type="term" value="F:CoA-transferase activity"/>
    <property type="evidence" value="ECO:0007669"/>
    <property type="project" value="TreeGrafter"/>
</dbReference>
<dbReference type="Gene3D" id="3.40.50.10540">
    <property type="entry name" value="Crotonobetainyl-coa:carnitine coa-transferase, domain 1"/>
    <property type="match status" value="1"/>
</dbReference>
<dbReference type="InterPro" id="IPR003673">
    <property type="entry name" value="CoA-Trfase_fam_III"/>
</dbReference>
<dbReference type="InterPro" id="IPR044855">
    <property type="entry name" value="CoA-Trfase_III_dom3_sf"/>
</dbReference>
<dbReference type="Gene3D" id="3.30.1540.10">
    <property type="entry name" value="formyl-coa transferase, domain 3"/>
    <property type="match status" value="1"/>
</dbReference>
<dbReference type="EMBL" id="FNEO01000001">
    <property type="protein sequence ID" value="SDI72360.1"/>
    <property type="molecule type" value="Genomic_DNA"/>
</dbReference>
<dbReference type="Proteomes" id="UP000321579">
    <property type="component" value="Unassembled WGS sequence"/>
</dbReference>
<evidence type="ECO:0000313" key="4">
    <source>
        <dbReference type="Proteomes" id="UP000182367"/>
    </source>
</evidence>
<dbReference type="Proteomes" id="UP000182367">
    <property type="component" value="Unassembled WGS sequence"/>
</dbReference>
<keyword evidence="4" id="KW-1185">Reference proteome</keyword>
<dbReference type="PANTHER" id="PTHR48207">
    <property type="entry name" value="SUCCINATE--HYDROXYMETHYLGLUTARATE COA-TRANSFERASE"/>
    <property type="match status" value="1"/>
</dbReference>
<evidence type="ECO:0000256" key="1">
    <source>
        <dbReference type="ARBA" id="ARBA00022679"/>
    </source>
</evidence>
<name>A0A511CEV7_9FLAO</name>
<evidence type="ECO:0000313" key="5">
    <source>
        <dbReference type="Proteomes" id="UP000321579"/>
    </source>
</evidence>
<dbReference type="PANTHER" id="PTHR48207:SF4">
    <property type="entry name" value="BLL6097 PROTEIN"/>
    <property type="match status" value="1"/>
</dbReference>